<organism evidence="3 4">
    <name type="scientific">Bizionia algoritergicola</name>
    <dbReference type="NCBI Taxonomy" id="291187"/>
    <lineage>
        <taxon>Bacteria</taxon>
        <taxon>Pseudomonadati</taxon>
        <taxon>Bacteroidota</taxon>
        <taxon>Flavobacteriia</taxon>
        <taxon>Flavobacteriales</taxon>
        <taxon>Flavobacteriaceae</taxon>
        <taxon>Bizionia</taxon>
    </lineage>
</organism>
<dbReference type="PROSITE" id="PS51257">
    <property type="entry name" value="PROKAR_LIPOPROTEIN"/>
    <property type="match status" value="1"/>
</dbReference>
<evidence type="ECO:0000256" key="2">
    <source>
        <dbReference type="SAM" id="SignalP"/>
    </source>
</evidence>
<dbReference type="Proteomes" id="UP000324358">
    <property type="component" value="Unassembled WGS sequence"/>
</dbReference>
<dbReference type="InterPro" id="IPR046219">
    <property type="entry name" value="DUF6252"/>
</dbReference>
<feature type="compositionally biased region" description="Acidic residues" evidence="1">
    <location>
        <begin position="274"/>
        <end position="287"/>
    </location>
</feature>
<sequence length="370" mass="39999">MKKLFVLALAFITVFSCGDEIEFNTPALQGKKDGERWKALFYNASFNDAGKLVITGGDNFEAITLNVSDLAIGNYPLGVGNSSHAEFIDLEDVAYSTNNEPDLDFSVYPPDGLITISRYDAANNTVSGEFYFNAYSSSGLKTVNFSEGVFFDLPLPIGSGPNIMSCDDAIAQSEIAKELYLNTPTTSDDYSANCNAYKQALINQQIACIDSTGEIQAIIDTLICNDDDGDGLLSVNEDENGDGDITNDNTDGDEFPNYLDDDDDGDSVLTMNEDVNDNGDLRDDDTDGDMIPNFLDNDDDGDSLNTILEDVNGNGDVRDDDTDGDTIPNYLDNDDDGDGILTIDEDANGDGDVTNDDTDGDTIPDYLDDM</sequence>
<name>A0A5D0R0Z6_9FLAO</name>
<feature type="region of interest" description="Disordered" evidence="1">
    <location>
        <begin position="310"/>
        <end position="370"/>
    </location>
</feature>
<dbReference type="OrthoDB" id="1448607at2"/>
<dbReference type="EMBL" id="VSKL01000001">
    <property type="protein sequence ID" value="TYB74759.1"/>
    <property type="molecule type" value="Genomic_DNA"/>
</dbReference>
<comment type="caution">
    <text evidence="3">The sequence shown here is derived from an EMBL/GenBank/DDBJ whole genome shotgun (WGS) entry which is preliminary data.</text>
</comment>
<dbReference type="AlphaFoldDB" id="A0A5D0R0Z6"/>
<reference evidence="3 4" key="1">
    <citation type="submission" date="2019-08" db="EMBL/GenBank/DDBJ databases">
        <title>Genomes of Antarctic Bizionia species.</title>
        <authorList>
            <person name="Bowman J.P."/>
        </authorList>
    </citation>
    <scope>NUCLEOTIDE SEQUENCE [LARGE SCALE GENOMIC DNA]</scope>
    <source>
        <strain evidence="3 4">APA-1</strain>
    </source>
</reference>
<keyword evidence="4" id="KW-1185">Reference proteome</keyword>
<protein>
    <submittedName>
        <fullName evidence="3">Uncharacterized protein</fullName>
    </submittedName>
</protein>
<gene>
    <name evidence="3" type="ORF">ES675_01090</name>
</gene>
<proteinExistence type="predicted"/>
<feature type="compositionally biased region" description="Acidic residues" evidence="1">
    <location>
        <begin position="332"/>
        <end position="370"/>
    </location>
</feature>
<feature type="region of interest" description="Disordered" evidence="1">
    <location>
        <begin position="234"/>
        <end position="287"/>
    </location>
</feature>
<keyword evidence="2" id="KW-0732">Signal</keyword>
<evidence type="ECO:0000313" key="4">
    <source>
        <dbReference type="Proteomes" id="UP000324358"/>
    </source>
</evidence>
<feature type="chain" id="PRO_5022728377" evidence="2">
    <location>
        <begin position="19"/>
        <end position="370"/>
    </location>
</feature>
<feature type="compositionally biased region" description="Acidic residues" evidence="1">
    <location>
        <begin position="250"/>
        <end position="266"/>
    </location>
</feature>
<evidence type="ECO:0000313" key="3">
    <source>
        <dbReference type="EMBL" id="TYB74759.1"/>
    </source>
</evidence>
<dbReference type="Pfam" id="PF19765">
    <property type="entry name" value="DUF6252"/>
    <property type="match status" value="1"/>
</dbReference>
<evidence type="ECO:0000256" key="1">
    <source>
        <dbReference type="SAM" id="MobiDB-lite"/>
    </source>
</evidence>
<accession>A0A5D0R0Z6</accession>
<feature type="signal peptide" evidence="2">
    <location>
        <begin position="1"/>
        <end position="18"/>
    </location>
</feature>
<dbReference type="RefSeq" id="WP_066250698.1">
    <property type="nucleotide sequence ID" value="NZ_VSKL01000001.1"/>
</dbReference>